<sequence length="449" mass="51854">MELVKSPSAFLFLPSKWWPVILFWLGFSAVVFTALTFNPGMMILRHPSSSSSSMPLLDASEEPSLGRLADRIWALFCSRSSHSHPGYFSTTVTEKSSDTSSRDKRKHVNVKEDSEGKVMITCDLYTGKWVEDDTYPLYRSDSCPFVDKKFNCQQNGRPDIKYTRWRWAPRDCMLSRFSGMTMLETLRGKRLAFVGDSLNRNQWESMLCMLRESLANKSRIARQNGSNRILKFLDYNCTVEFYKSRYLVDMKEGSGDTNYTIRLDTMDKSEVKWRGANIIIFNTAHWWGPGKLGKGENCFQEGDKVHAQLDVMIAYKRALCTWAQWVDGHVDPHETRVFFRTYSPQHFRGGRWNSGGHCEGETEPANDEFDLPTYPNEMRALEEVLGMMKVRVHVLDIMKLSAYRKDAHPSVYWHPQQLNVQQQDCGHWCLPGVPDTWNELLYHSTTLAP</sequence>
<evidence type="ECO:0000256" key="7">
    <source>
        <dbReference type="SAM" id="MobiDB-lite"/>
    </source>
</evidence>
<comment type="caution">
    <text evidence="11">The sequence shown here is derived from an EMBL/GenBank/DDBJ whole genome shotgun (WGS) entry which is preliminary data.</text>
</comment>
<dbReference type="AlphaFoldDB" id="A0A9D4V2M9"/>
<keyword evidence="3 8" id="KW-0812">Transmembrane</keyword>
<evidence type="ECO:0000256" key="5">
    <source>
        <dbReference type="ARBA" id="ARBA00022989"/>
    </source>
</evidence>
<feature type="transmembrane region" description="Helical" evidence="8">
    <location>
        <begin position="20"/>
        <end position="44"/>
    </location>
</feature>
<dbReference type="Proteomes" id="UP000886520">
    <property type="component" value="Chromosome 6"/>
</dbReference>
<evidence type="ECO:0000259" key="9">
    <source>
        <dbReference type="Pfam" id="PF13839"/>
    </source>
</evidence>
<comment type="subcellular location">
    <subcellularLocation>
        <location evidence="1">Membrane</location>
        <topology evidence="1">Single-pass membrane protein</topology>
    </subcellularLocation>
</comment>
<comment type="similarity">
    <text evidence="2">Belongs to the PC-esterase family. TBL subfamily.</text>
</comment>
<evidence type="ECO:0008006" key="13">
    <source>
        <dbReference type="Google" id="ProtNLM"/>
    </source>
</evidence>
<evidence type="ECO:0000256" key="3">
    <source>
        <dbReference type="ARBA" id="ARBA00022692"/>
    </source>
</evidence>
<evidence type="ECO:0000256" key="8">
    <source>
        <dbReference type="SAM" id="Phobius"/>
    </source>
</evidence>
<evidence type="ECO:0000256" key="4">
    <source>
        <dbReference type="ARBA" id="ARBA00022968"/>
    </source>
</evidence>
<evidence type="ECO:0000259" key="10">
    <source>
        <dbReference type="Pfam" id="PF14416"/>
    </source>
</evidence>
<keyword evidence="4" id="KW-0735">Signal-anchor</keyword>
<feature type="domain" description="Trichome birefringence-like N-terminal" evidence="10">
    <location>
        <begin position="121"/>
        <end position="172"/>
    </location>
</feature>
<evidence type="ECO:0000313" key="12">
    <source>
        <dbReference type="Proteomes" id="UP000886520"/>
    </source>
</evidence>
<keyword evidence="6 8" id="KW-0472">Membrane</keyword>
<dbReference type="InterPro" id="IPR029962">
    <property type="entry name" value="TBL"/>
</dbReference>
<dbReference type="Pfam" id="PF13839">
    <property type="entry name" value="PC-Esterase"/>
    <property type="match status" value="1"/>
</dbReference>
<accession>A0A9D4V2M9</accession>
<evidence type="ECO:0000256" key="2">
    <source>
        <dbReference type="ARBA" id="ARBA00007727"/>
    </source>
</evidence>
<dbReference type="PANTHER" id="PTHR32285:SF213">
    <property type="entry name" value="PROTEIN TRICHOME BIREFRINGENCE-LIKE 11"/>
    <property type="match status" value="1"/>
</dbReference>
<dbReference type="OrthoDB" id="630188at2759"/>
<name>A0A9D4V2M9_ADICA</name>
<dbReference type="GO" id="GO:0016020">
    <property type="term" value="C:membrane"/>
    <property type="evidence" value="ECO:0007669"/>
    <property type="project" value="UniProtKB-SubCell"/>
</dbReference>
<dbReference type="InterPro" id="IPR026057">
    <property type="entry name" value="TBL_C"/>
</dbReference>
<organism evidence="11 12">
    <name type="scientific">Adiantum capillus-veneris</name>
    <name type="common">Maidenhair fern</name>
    <dbReference type="NCBI Taxonomy" id="13818"/>
    <lineage>
        <taxon>Eukaryota</taxon>
        <taxon>Viridiplantae</taxon>
        <taxon>Streptophyta</taxon>
        <taxon>Embryophyta</taxon>
        <taxon>Tracheophyta</taxon>
        <taxon>Polypodiopsida</taxon>
        <taxon>Polypodiidae</taxon>
        <taxon>Polypodiales</taxon>
        <taxon>Pteridineae</taxon>
        <taxon>Pteridaceae</taxon>
        <taxon>Vittarioideae</taxon>
        <taxon>Adiantum</taxon>
    </lineage>
</organism>
<evidence type="ECO:0000313" key="11">
    <source>
        <dbReference type="EMBL" id="KAI5078335.1"/>
    </source>
</evidence>
<evidence type="ECO:0000256" key="1">
    <source>
        <dbReference type="ARBA" id="ARBA00004167"/>
    </source>
</evidence>
<dbReference type="InterPro" id="IPR025846">
    <property type="entry name" value="TBL_N"/>
</dbReference>
<proteinExistence type="inferred from homology"/>
<dbReference type="EMBL" id="JABFUD020000006">
    <property type="protein sequence ID" value="KAI5078335.1"/>
    <property type="molecule type" value="Genomic_DNA"/>
</dbReference>
<dbReference type="Pfam" id="PF14416">
    <property type="entry name" value="PMR5N"/>
    <property type="match status" value="1"/>
</dbReference>
<feature type="domain" description="Trichome birefringence-like C-terminal" evidence="9">
    <location>
        <begin position="174"/>
        <end position="443"/>
    </location>
</feature>
<keyword evidence="12" id="KW-1185">Reference proteome</keyword>
<gene>
    <name evidence="11" type="ORF">GOP47_0006006</name>
</gene>
<reference evidence="11" key="1">
    <citation type="submission" date="2021-01" db="EMBL/GenBank/DDBJ databases">
        <title>Adiantum capillus-veneris genome.</title>
        <authorList>
            <person name="Fang Y."/>
            <person name="Liao Q."/>
        </authorList>
    </citation>
    <scope>NUCLEOTIDE SEQUENCE</scope>
    <source>
        <strain evidence="11">H3</strain>
        <tissue evidence="11">Leaf</tissue>
    </source>
</reference>
<keyword evidence="5 8" id="KW-1133">Transmembrane helix</keyword>
<protein>
    <recommendedName>
        <fullName evidence="13">Trichome birefringence-like N-terminal domain-containing protein</fullName>
    </recommendedName>
</protein>
<dbReference type="GO" id="GO:0005794">
    <property type="term" value="C:Golgi apparatus"/>
    <property type="evidence" value="ECO:0007669"/>
    <property type="project" value="TreeGrafter"/>
</dbReference>
<evidence type="ECO:0000256" key="6">
    <source>
        <dbReference type="ARBA" id="ARBA00023136"/>
    </source>
</evidence>
<dbReference type="GO" id="GO:0016413">
    <property type="term" value="F:O-acetyltransferase activity"/>
    <property type="evidence" value="ECO:0007669"/>
    <property type="project" value="InterPro"/>
</dbReference>
<dbReference type="PANTHER" id="PTHR32285">
    <property type="entry name" value="PROTEIN TRICHOME BIREFRINGENCE-LIKE 9-RELATED"/>
    <property type="match status" value="1"/>
</dbReference>
<feature type="region of interest" description="Disordered" evidence="7">
    <location>
        <begin position="89"/>
        <end position="108"/>
    </location>
</feature>